<dbReference type="AlphaFoldDB" id="A0AAW2GQI5"/>
<name>A0AAW2GQI5_9HYME</name>
<dbReference type="EMBL" id="JADYXP020000002">
    <property type="protein sequence ID" value="KAL0129511.1"/>
    <property type="molecule type" value="Genomic_DNA"/>
</dbReference>
<sequence>MMKERDKVCLLMWDEMLLQLHVDYDTKKKHIVGFEDFGAKRRARFADHALIFMVRGIQNGWKFPLAYYFCDGVTKTDQLIEWIKDIVKIIINSGLYLVAFVCNDKKSNLMAINKLKLESARLESKQGRPYYGYITIKKQNIIPLYDPPHLIRDIRNNLLNNDLEFDVEEGEERKFASWEVIEQAYHMDLTHTMYRLMPKITAEHIIKNKVKKKKVKNAAQVLSMTMGGFIHHHTKLEGMYLCKFSIKTEARCNYTYINM</sequence>
<keyword evidence="3" id="KW-1185">Reference proteome</keyword>
<evidence type="ECO:0000259" key="1">
    <source>
        <dbReference type="Pfam" id="PF21787"/>
    </source>
</evidence>
<comment type="caution">
    <text evidence="2">The sequence shown here is derived from an EMBL/GenBank/DDBJ whole genome shotgun (WGS) entry which is preliminary data.</text>
</comment>
<dbReference type="Proteomes" id="UP001430953">
    <property type="component" value="Unassembled WGS sequence"/>
</dbReference>
<dbReference type="Pfam" id="PF21787">
    <property type="entry name" value="TNP-like_RNaseH_N"/>
    <property type="match status" value="1"/>
</dbReference>
<feature type="domain" description="Transposable element P transposase-like RNase H" evidence="1">
    <location>
        <begin position="2"/>
        <end position="115"/>
    </location>
</feature>
<dbReference type="InterPro" id="IPR048365">
    <property type="entry name" value="TNP-like_RNaseH_N"/>
</dbReference>
<accession>A0AAW2GQI5</accession>
<proteinExistence type="predicted"/>
<evidence type="ECO:0000313" key="2">
    <source>
        <dbReference type="EMBL" id="KAL0129511.1"/>
    </source>
</evidence>
<gene>
    <name evidence="2" type="ORF">PUN28_001639</name>
</gene>
<protein>
    <recommendedName>
        <fullName evidence="1">Transposable element P transposase-like RNase H domain-containing protein</fullName>
    </recommendedName>
</protein>
<evidence type="ECO:0000313" key="3">
    <source>
        <dbReference type="Proteomes" id="UP001430953"/>
    </source>
</evidence>
<organism evidence="2 3">
    <name type="scientific">Cardiocondyla obscurior</name>
    <dbReference type="NCBI Taxonomy" id="286306"/>
    <lineage>
        <taxon>Eukaryota</taxon>
        <taxon>Metazoa</taxon>
        <taxon>Ecdysozoa</taxon>
        <taxon>Arthropoda</taxon>
        <taxon>Hexapoda</taxon>
        <taxon>Insecta</taxon>
        <taxon>Pterygota</taxon>
        <taxon>Neoptera</taxon>
        <taxon>Endopterygota</taxon>
        <taxon>Hymenoptera</taxon>
        <taxon>Apocrita</taxon>
        <taxon>Aculeata</taxon>
        <taxon>Formicoidea</taxon>
        <taxon>Formicidae</taxon>
        <taxon>Myrmicinae</taxon>
        <taxon>Cardiocondyla</taxon>
    </lineage>
</organism>
<reference evidence="2 3" key="1">
    <citation type="submission" date="2023-03" db="EMBL/GenBank/DDBJ databases">
        <title>High recombination rates correlate with genetic variation in Cardiocondyla obscurior ants.</title>
        <authorList>
            <person name="Errbii M."/>
        </authorList>
    </citation>
    <scope>NUCLEOTIDE SEQUENCE [LARGE SCALE GENOMIC DNA]</scope>
    <source>
        <strain evidence="2">Alpha-2009</strain>
        <tissue evidence="2">Whole body</tissue>
    </source>
</reference>